<evidence type="ECO:0000256" key="1">
    <source>
        <dbReference type="ARBA" id="ARBA00022729"/>
    </source>
</evidence>
<dbReference type="NCBIfam" id="TIGR04183">
    <property type="entry name" value="Por_Secre_tail"/>
    <property type="match status" value="1"/>
</dbReference>
<dbReference type="GO" id="GO:0005509">
    <property type="term" value="F:calcium ion binding"/>
    <property type="evidence" value="ECO:0007669"/>
    <property type="project" value="InterPro"/>
</dbReference>
<protein>
    <submittedName>
        <fullName evidence="3">Internalin putative</fullName>
    </submittedName>
</protein>
<dbReference type="GO" id="GO:0005975">
    <property type="term" value="P:carbohydrate metabolic process"/>
    <property type="evidence" value="ECO:0007669"/>
    <property type="project" value="UniProtKB-ARBA"/>
</dbReference>
<evidence type="ECO:0000313" key="3">
    <source>
        <dbReference type="EMBL" id="GAL87861.1"/>
    </source>
</evidence>
<feature type="compositionally biased region" description="Acidic residues" evidence="2">
    <location>
        <begin position="282"/>
        <end position="294"/>
    </location>
</feature>
<dbReference type="Gene3D" id="4.10.1080.10">
    <property type="entry name" value="TSP type-3 repeat"/>
    <property type="match status" value="1"/>
</dbReference>
<comment type="caution">
    <text evidence="3">The sequence shown here is derived from an EMBL/GenBank/DDBJ whole genome shotgun (WGS) entry which is preliminary data.</text>
</comment>
<dbReference type="InterPro" id="IPR026444">
    <property type="entry name" value="Secre_tail"/>
</dbReference>
<organism evidence="3 4">
    <name type="scientific">Jejuia pallidilutea</name>
    <dbReference type="NCBI Taxonomy" id="504487"/>
    <lineage>
        <taxon>Bacteria</taxon>
        <taxon>Pseudomonadati</taxon>
        <taxon>Bacteroidota</taxon>
        <taxon>Flavobacteriia</taxon>
        <taxon>Flavobacteriales</taxon>
        <taxon>Flavobacteriaceae</taxon>
        <taxon>Jejuia</taxon>
    </lineage>
</organism>
<dbReference type="EMBL" id="BBNY01000001">
    <property type="protein sequence ID" value="GAL87861.1"/>
    <property type="molecule type" value="Genomic_DNA"/>
</dbReference>
<dbReference type="OrthoDB" id="2582440at2"/>
<evidence type="ECO:0000313" key="4">
    <source>
        <dbReference type="Proteomes" id="UP000030184"/>
    </source>
</evidence>
<keyword evidence="4" id="KW-1185">Reference proteome</keyword>
<name>A0A098LLJ7_9FLAO</name>
<dbReference type="InterPro" id="IPR013320">
    <property type="entry name" value="ConA-like_dom_sf"/>
</dbReference>
<dbReference type="Gene3D" id="2.60.120.200">
    <property type="match status" value="1"/>
</dbReference>
<keyword evidence="1" id="KW-0732">Signal</keyword>
<proteinExistence type="predicted"/>
<evidence type="ECO:0000256" key="2">
    <source>
        <dbReference type="SAM" id="MobiDB-lite"/>
    </source>
</evidence>
<dbReference type="Proteomes" id="UP000030184">
    <property type="component" value="Unassembled WGS sequence"/>
</dbReference>
<feature type="region of interest" description="Disordered" evidence="2">
    <location>
        <begin position="476"/>
        <end position="495"/>
    </location>
</feature>
<feature type="compositionally biased region" description="Acidic residues" evidence="2">
    <location>
        <begin position="476"/>
        <end position="486"/>
    </location>
</feature>
<dbReference type="RefSeq" id="WP_045370900.1">
    <property type="nucleotide sequence ID" value="NZ_BBNY01000001.1"/>
</dbReference>
<dbReference type="SUPFAM" id="SSF49899">
    <property type="entry name" value="Concanavalin A-like lectins/glucanases"/>
    <property type="match status" value="1"/>
</dbReference>
<reference evidence="4" key="1">
    <citation type="journal article" date="2014" name="Genome Announc.">
        <title>Draft Genome Sequence of Marine Flavobacterium Jejuia pallidilutea Strain 11shimoA1 and Pigmentation Mutants.</title>
        <authorList>
            <person name="Takatani N."/>
            <person name="Nakanishi M."/>
            <person name="Meirelles P."/>
            <person name="Mino S."/>
            <person name="Suda W."/>
            <person name="Oshima K."/>
            <person name="Hattori M."/>
            <person name="Ohkuma M."/>
            <person name="Hosokawa M."/>
            <person name="Miyashita K."/>
            <person name="Thompson F.L."/>
            <person name="Niwa A."/>
            <person name="Sawabe T."/>
            <person name="Sawabe T."/>
        </authorList>
    </citation>
    <scope>NUCLEOTIDE SEQUENCE [LARGE SCALE GENOMIC DNA]</scope>
    <source>
        <strain evidence="4">JCM 19538</strain>
    </source>
</reference>
<dbReference type="InterPro" id="IPR028974">
    <property type="entry name" value="TSP_type-3_rpt"/>
</dbReference>
<dbReference type="GO" id="GO:0004553">
    <property type="term" value="F:hydrolase activity, hydrolyzing O-glycosyl compounds"/>
    <property type="evidence" value="ECO:0007669"/>
    <property type="project" value="UniProtKB-ARBA"/>
</dbReference>
<gene>
    <name evidence="3" type="ORF">JCM19538_2223</name>
</gene>
<dbReference type="Pfam" id="PF13385">
    <property type="entry name" value="Laminin_G_3"/>
    <property type="match status" value="1"/>
</dbReference>
<sequence>MKFKLLLTLLLTCCYYLKGTSQTNAPSIQSGVTFQWSDTQTAANHSATIQSITVNGIVYLNFGLPTGYEITQLGPNGHSANRILENGVNLENTSSSSTWNASALSAFQDLNLNHYFNSSYNGRNICDDFVSESTTTAQRQTLTYGTGILATSSGIIAVTERNANNCLHLELFGIPAGGGAEQSLGETFINQTSTQFGFGGTGTGGPNGLGTPGAINPPKPNSDYWLSDRVVENKGTLGIALFYLDDIAPNGSVITKAQLTASTTDHADGKLFIFTLEDEDKDGYSDVDDLDDDNDGIKDTDESGGVDPSADHDTDGIPNSKDPDFCTLGASGYCENMDQDGDGIPNYLDLDSDNDGITDVRESGGTDTNNDGVADGAIGITPTTNGIPSSAGTGTIPVNTDGDLNGSGNRYLIYDFLDIDSDDDGIPDNVEAQSTIGYMAPSGTVSTFGIDTIYGTGLTLQDTDGDGIPDYIDLDSDNDGSPDEAENGMPFPSTNQDMDADGLINPFETTNINDPVWDVNEDIENPSSLSILPDGDGDLGSGGDLDYRDVFNANPPAIATIDFDGIDDYVVGKELMSSFNESNTNGVTLMGWVKNDLSDSDTSTVFLFGEDNAIELTATGAKLEFSGRFKTSVGGSHTSKFSRANGLKQGIWRHVAVTVDFTSNNASMFIDGKWVHTRNLAYPGGHDVVGFYSEVTAQSEKFMLGRENETSASYYDGCIDEVRVFNNVFTEAEIQEIVFQEIENSGGKLKGAITPGQVCTKNWSDLKLYYPMTNIVGFTLPDESGNNNSGMLRNITSIQEQTAPMPFTTKQDGNWHDKSTWLYGDVWALPGDELSQNSSNSDEYYTWGIYHIRNSVTLTTSLSKPSYPGALEGLHALALIVDQKDWADNEDVVLTVGNETNDLQLNVSKYLNLSGTIDLLGDSQLIQTETSDLVTSSQGKILRRQEGATNPYWYNYWSSPIGTLRATSYRNNNTSANNTNNTSYNLQMLRDESGAGMRFTADYTGNGRISTFWLYTYINGLSYYDWTKITKTTSLSPGIGYTQKGTGSPLAQQQYIFQGKPNNGTILVGVEDLGGPGSVAGTSKTEFLLGNPYPSALDIGKFIDDNEGVIKGDIQLWQQWSGNSHNLDAYNGGYAQVNKMGAVRASQFIGLEGATTGGLEGTKVPSKYLPVGQGFIVEIENDGVTPFDGTVEFNNGQRVFVKESDADGDFNNGSVFFKTQGVKGTKVSQSNTGASNTDSIQKIRLEFKSVTGPITKRELLLGFSEHTTDGYDYGYDAEAHDASNNDLNLAMGGKHMNMQAYGAITADKVVPLHFRSSGDNSFEIEISETENIDAGQEVYLRDNLTGDYFNLMQDQPYRFTSAQGVFNNRLQLVFQDAASALSTAEASTEENYMYYDKEGNILYVKKMSGDVAKFVLYSITGQSMMALTDVEASTLSNGIKLPEMASGTYIAVFRLDTNQVLTKKLVKN</sequence>
<accession>A0A098LLJ7</accession>
<feature type="region of interest" description="Disordered" evidence="2">
    <location>
        <begin position="282"/>
        <end position="322"/>
    </location>
</feature>